<protein>
    <recommendedName>
        <fullName evidence="4">Lipocalin-like domain-containing protein</fullName>
    </recommendedName>
</protein>
<dbReference type="RefSeq" id="WP_144985505.1">
    <property type="nucleotide sequence ID" value="NZ_CP037920.1"/>
</dbReference>
<evidence type="ECO:0000256" key="1">
    <source>
        <dbReference type="SAM" id="SignalP"/>
    </source>
</evidence>
<feature type="signal peptide" evidence="1">
    <location>
        <begin position="1"/>
        <end position="20"/>
    </location>
</feature>
<dbReference type="Proteomes" id="UP000318704">
    <property type="component" value="Chromosome"/>
</dbReference>
<dbReference type="KEGG" id="gaw:V144x_25970"/>
<evidence type="ECO:0000313" key="2">
    <source>
        <dbReference type="EMBL" id="QDT97126.1"/>
    </source>
</evidence>
<organism evidence="2 3">
    <name type="scientific">Gimesia aquarii</name>
    <dbReference type="NCBI Taxonomy" id="2527964"/>
    <lineage>
        <taxon>Bacteria</taxon>
        <taxon>Pseudomonadati</taxon>
        <taxon>Planctomycetota</taxon>
        <taxon>Planctomycetia</taxon>
        <taxon>Planctomycetales</taxon>
        <taxon>Planctomycetaceae</taxon>
        <taxon>Gimesia</taxon>
    </lineage>
</organism>
<dbReference type="EMBL" id="CP037920">
    <property type="protein sequence ID" value="QDT97126.1"/>
    <property type="molecule type" value="Genomic_DNA"/>
</dbReference>
<evidence type="ECO:0008006" key="4">
    <source>
        <dbReference type="Google" id="ProtNLM"/>
    </source>
</evidence>
<gene>
    <name evidence="2" type="ORF">V144x_25970</name>
</gene>
<reference evidence="2 3" key="1">
    <citation type="submission" date="2019-03" db="EMBL/GenBank/DDBJ databases">
        <title>Deep-cultivation of Planctomycetes and their phenomic and genomic characterization uncovers novel biology.</title>
        <authorList>
            <person name="Wiegand S."/>
            <person name="Jogler M."/>
            <person name="Boedeker C."/>
            <person name="Pinto D."/>
            <person name="Vollmers J."/>
            <person name="Rivas-Marin E."/>
            <person name="Kohn T."/>
            <person name="Peeters S.H."/>
            <person name="Heuer A."/>
            <person name="Rast P."/>
            <person name="Oberbeckmann S."/>
            <person name="Bunk B."/>
            <person name="Jeske O."/>
            <person name="Meyerdierks A."/>
            <person name="Storesund J.E."/>
            <person name="Kallscheuer N."/>
            <person name="Luecker S."/>
            <person name="Lage O.M."/>
            <person name="Pohl T."/>
            <person name="Merkel B.J."/>
            <person name="Hornburger P."/>
            <person name="Mueller R.-W."/>
            <person name="Bruemmer F."/>
            <person name="Labrenz M."/>
            <person name="Spormann A.M."/>
            <person name="Op den Camp H."/>
            <person name="Overmann J."/>
            <person name="Amann R."/>
            <person name="Jetten M.S.M."/>
            <person name="Mascher T."/>
            <person name="Medema M.H."/>
            <person name="Devos D.P."/>
            <person name="Kaster A.-K."/>
            <person name="Ovreas L."/>
            <person name="Rohde M."/>
            <person name="Galperin M.Y."/>
            <person name="Jogler C."/>
        </authorList>
    </citation>
    <scope>NUCLEOTIDE SEQUENCE [LARGE SCALE GENOMIC DNA]</scope>
    <source>
        <strain evidence="2 3">V144</strain>
    </source>
</reference>
<feature type="chain" id="PRO_5021817933" description="Lipocalin-like domain-containing protein" evidence="1">
    <location>
        <begin position="21"/>
        <end position="152"/>
    </location>
</feature>
<dbReference type="AlphaFoldDB" id="A0A517VVV4"/>
<proteinExistence type="predicted"/>
<evidence type="ECO:0000313" key="3">
    <source>
        <dbReference type="Proteomes" id="UP000318704"/>
    </source>
</evidence>
<sequence precursor="true">MKQVALLVLFLIWGGTTTFSAEPAPEEDYQIVEGKWFRMAKDGKGSPVRIEQELSQKMAKVKAYDRHGKLILSQQAKFRLQRMDDLNLFIYYDLEILEGRKKGVKQKKPQLCIYRLRGDRLIVVEGMASDDKLPSVVLVWWKMKTLNSTPEI</sequence>
<name>A0A517VVV4_9PLAN</name>
<keyword evidence="1" id="KW-0732">Signal</keyword>
<accession>A0A517VVV4</accession>